<organism evidence="2 3">
    <name type="scientific">Priestia megaterium</name>
    <name type="common">Bacillus megaterium</name>
    <dbReference type="NCBI Taxonomy" id="1404"/>
    <lineage>
        <taxon>Bacteria</taxon>
        <taxon>Bacillati</taxon>
        <taxon>Bacillota</taxon>
        <taxon>Bacilli</taxon>
        <taxon>Bacillales</taxon>
        <taxon>Bacillaceae</taxon>
        <taxon>Priestia</taxon>
    </lineage>
</organism>
<gene>
    <name evidence="2" type="ORF">HFZ78_26190</name>
</gene>
<dbReference type="PANTHER" id="PTHR31302">
    <property type="entry name" value="TRANSMEMBRANE PROTEIN WITH METALLOPHOSPHOESTERASE DOMAIN-RELATED"/>
    <property type="match status" value="1"/>
</dbReference>
<dbReference type="AlphaFoldDB" id="A0A6H1P8F5"/>
<protein>
    <submittedName>
        <fullName evidence="2">Metallophosphoesterase</fullName>
    </submittedName>
</protein>
<dbReference type="InterPro" id="IPR029052">
    <property type="entry name" value="Metallo-depent_PP-like"/>
</dbReference>
<proteinExistence type="predicted"/>
<feature type="domain" description="Calcineurin-like phosphoesterase" evidence="1">
    <location>
        <begin position="47"/>
        <end position="202"/>
    </location>
</feature>
<dbReference type="InterPro" id="IPR004843">
    <property type="entry name" value="Calcineurin-like_PHP"/>
</dbReference>
<dbReference type="GO" id="GO:0009245">
    <property type="term" value="P:lipid A biosynthetic process"/>
    <property type="evidence" value="ECO:0007669"/>
    <property type="project" value="TreeGrafter"/>
</dbReference>
<dbReference type="SUPFAM" id="SSF56300">
    <property type="entry name" value="Metallo-dependent phosphatases"/>
    <property type="match status" value="1"/>
</dbReference>
<dbReference type="Proteomes" id="UP000501868">
    <property type="component" value="Chromosome"/>
</dbReference>
<name>A0A6H1P8F5_PRIMG</name>
<dbReference type="PANTHER" id="PTHR31302:SF32">
    <property type="entry name" value="PHOSPHOESTERASE"/>
    <property type="match status" value="1"/>
</dbReference>
<dbReference type="EMBL" id="CP051128">
    <property type="protein sequence ID" value="QIZ09745.1"/>
    <property type="molecule type" value="Genomic_DNA"/>
</dbReference>
<dbReference type="InterPro" id="IPR051158">
    <property type="entry name" value="Metallophosphoesterase_sf"/>
</dbReference>
<evidence type="ECO:0000313" key="2">
    <source>
        <dbReference type="EMBL" id="QIZ09745.1"/>
    </source>
</evidence>
<evidence type="ECO:0000313" key="3">
    <source>
        <dbReference type="Proteomes" id="UP000501868"/>
    </source>
</evidence>
<accession>A0A6H1P8F5</accession>
<dbReference type="Pfam" id="PF00149">
    <property type="entry name" value="Metallophos"/>
    <property type="match status" value="1"/>
</dbReference>
<reference evidence="2 3" key="2">
    <citation type="submission" date="2020-04" db="EMBL/GenBank/DDBJ databases">
        <authorList>
            <person name="Fomenkov A."/>
            <person name="Anton B.P."/>
            <person name="Roberts R.J."/>
        </authorList>
    </citation>
    <scope>NUCLEOTIDE SEQUENCE [LARGE SCALE GENOMIC DNA]</scope>
    <source>
        <strain evidence="2 3">S2</strain>
    </source>
</reference>
<sequence length="260" mass="29106">MVISLVVLFIGGVCLLIYMLREAFLNKVIEHELSFSDFPKSLGSVSIFFISDIHRRKISDKIINPVKGKANIVVIGGDLTEKGVPFEKVKANLLKLKQIGPVYFVWGNNDYEVDYHKLDAILLELGIKILDNTAVTFESAEGEKFCLLGVDDLKQDRDRLDLALLDAEEKSFKILASHYPDITNKILSEHEIRLVLCGHTHGGQIHILGYSPHERGKIKRLDNTILLISNGYGTTTIPLRLGAPAECHLITLKWNSDMEG</sequence>
<evidence type="ECO:0000259" key="1">
    <source>
        <dbReference type="Pfam" id="PF00149"/>
    </source>
</evidence>
<reference evidence="2 3" key="1">
    <citation type="submission" date="2020-04" db="EMBL/GenBank/DDBJ databases">
        <title>Genome-Wide Identification of 5-Methylcytosine Sites in Bacterial Genomes By High-Throughput Sequencing of MspJI Restriction Fragments.</title>
        <authorList>
            <person name="Wu V."/>
        </authorList>
    </citation>
    <scope>NUCLEOTIDE SEQUENCE [LARGE SCALE GENOMIC DNA]</scope>
    <source>
        <strain evidence="2 3">S2</strain>
    </source>
</reference>
<dbReference type="GO" id="GO:0016020">
    <property type="term" value="C:membrane"/>
    <property type="evidence" value="ECO:0007669"/>
    <property type="project" value="GOC"/>
</dbReference>
<dbReference type="Gene3D" id="3.60.21.10">
    <property type="match status" value="1"/>
</dbReference>
<dbReference type="GO" id="GO:0008758">
    <property type="term" value="F:UDP-2,3-diacylglucosamine hydrolase activity"/>
    <property type="evidence" value="ECO:0007669"/>
    <property type="project" value="TreeGrafter"/>
</dbReference>